<proteinExistence type="predicted"/>
<dbReference type="SUPFAM" id="SSF52096">
    <property type="entry name" value="ClpP/crotonase"/>
    <property type="match status" value="1"/>
</dbReference>
<sequence>KEFTIDSIYTFERIFIVKLSKNPLRFKGKIFVIISNYTFSEATCFSAVIKDYGVGMLIGEETGGIPTNYGYSWPVNLFNSHLTLNVSWWYLIRPNGDTTYTHKGIMPDIPVKTTAEDLYKDIDPVMEKVKEIIYKDLNKNR</sequence>
<dbReference type="AlphaFoldDB" id="A0A660SE16"/>
<evidence type="ECO:0000313" key="3">
    <source>
        <dbReference type="Proteomes" id="UP000271125"/>
    </source>
</evidence>
<organism evidence="2 3">
    <name type="scientific">candidate division TA06 bacterium</name>
    <dbReference type="NCBI Taxonomy" id="2250710"/>
    <lineage>
        <taxon>Bacteria</taxon>
        <taxon>Bacteria division TA06</taxon>
    </lineage>
</organism>
<comment type="caution">
    <text evidence="2">The sequence shown here is derived from an EMBL/GenBank/DDBJ whole genome shotgun (WGS) entry which is preliminary data.</text>
</comment>
<dbReference type="InterPro" id="IPR029045">
    <property type="entry name" value="ClpP/crotonase-like_dom_sf"/>
</dbReference>
<evidence type="ECO:0000313" key="2">
    <source>
        <dbReference type="EMBL" id="RKX68917.1"/>
    </source>
</evidence>
<gene>
    <name evidence="2" type="ORF">DRP43_04975</name>
</gene>
<dbReference type="Pfam" id="PF03572">
    <property type="entry name" value="Peptidase_S41"/>
    <property type="match status" value="1"/>
</dbReference>
<dbReference type="EMBL" id="QNBD01000230">
    <property type="protein sequence ID" value="RKX68917.1"/>
    <property type="molecule type" value="Genomic_DNA"/>
</dbReference>
<reference evidence="2 3" key="1">
    <citation type="submission" date="2018-06" db="EMBL/GenBank/DDBJ databases">
        <title>Extensive metabolic versatility and redundancy in microbially diverse, dynamic hydrothermal sediments.</title>
        <authorList>
            <person name="Dombrowski N."/>
            <person name="Teske A."/>
            <person name="Baker B.J."/>
        </authorList>
    </citation>
    <scope>NUCLEOTIDE SEQUENCE [LARGE SCALE GENOMIC DNA]</scope>
    <source>
        <strain evidence="2">B10_G13</strain>
    </source>
</reference>
<feature type="non-terminal residue" evidence="2">
    <location>
        <position position="1"/>
    </location>
</feature>
<dbReference type="GO" id="GO:0006508">
    <property type="term" value="P:proteolysis"/>
    <property type="evidence" value="ECO:0007669"/>
    <property type="project" value="InterPro"/>
</dbReference>
<dbReference type="Gene3D" id="3.90.226.10">
    <property type="entry name" value="2-enoyl-CoA Hydratase, Chain A, domain 1"/>
    <property type="match status" value="1"/>
</dbReference>
<dbReference type="Proteomes" id="UP000271125">
    <property type="component" value="Unassembled WGS sequence"/>
</dbReference>
<name>A0A660SE16_UNCT6</name>
<protein>
    <recommendedName>
        <fullName evidence="1">Tail specific protease domain-containing protein</fullName>
    </recommendedName>
</protein>
<dbReference type="GO" id="GO:0008236">
    <property type="term" value="F:serine-type peptidase activity"/>
    <property type="evidence" value="ECO:0007669"/>
    <property type="project" value="InterPro"/>
</dbReference>
<feature type="domain" description="Tail specific protease" evidence="1">
    <location>
        <begin position="23"/>
        <end position="111"/>
    </location>
</feature>
<evidence type="ECO:0000259" key="1">
    <source>
        <dbReference type="Pfam" id="PF03572"/>
    </source>
</evidence>
<dbReference type="InterPro" id="IPR005151">
    <property type="entry name" value="Tail-specific_protease"/>
</dbReference>
<accession>A0A660SE16</accession>